<dbReference type="OrthoDB" id="3249407at2759"/>
<dbReference type="AlphaFoldDB" id="A0A9P7A9G2"/>
<comment type="caution">
    <text evidence="2">The sequence shown here is derived from an EMBL/GenBank/DDBJ whole genome shotgun (WGS) entry which is preliminary data.</text>
</comment>
<feature type="domain" description="DUF6532" evidence="1">
    <location>
        <begin position="20"/>
        <end position="211"/>
    </location>
</feature>
<accession>A0A9P7A9G2</accession>
<dbReference type="RefSeq" id="XP_041152439.1">
    <property type="nucleotide sequence ID" value="XM_041298943.1"/>
</dbReference>
<keyword evidence="3" id="KW-1185">Reference proteome</keyword>
<protein>
    <recommendedName>
        <fullName evidence="1">DUF6532 domain-containing protein</fullName>
    </recommendedName>
</protein>
<dbReference type="Proteomes" id="UP000719766">
    <property type="component" value="Unassembled WGS sequence"/>
</dbReference>
<evidence type="ECO:0000313" key="2">
    <source>
        <dbReference type="EMBL" id="KAG1784954.1"/>
    </source>
</evidence>
<name>A0A9P7A9G2_9AGAM</name>
<sequence>RQRLKASDFNEVTQDLLAIATSIYRCLVVTREPFPQTLISETLLAKEAWREASKLAGLTIQLTPSLVKMMTRRTSQVRGELKTKMRALTASFFGFRTSQSIATMTHNRDLAESLKDGTCFVFKDWEKKSGIYKTGLIQSAVNDMWFANRNDEGVIYSKYFDPLPVKLLALILTAIECCLDEWITGMKEDIKFSSTAYTPVYLVHLSSLQRFDERTSHYKLLEKIRVNILDVAQYVGGHLH</sequence>
<evidence type="ECO:0000313" key="3">
    <source>
        <dbReference type="Proteomes" id="UP000719766"/>
    </source>
</evidence>
<evidence type="ECO:0000259" key="1">
    <source>
        <dbReference type="Pfam" id="PF20149"/>
    </source>
</evidence>
<gene>
    <name evidence="2" type="ORF">HD556DRAFT_1250576</name>
</gene>
<proteinExistence type="predicted"/>
<reference evidence="2" key="1">
    <citation type="journal article" date="2020" name="New Phytol.">
        <title>Comparative genomics reveals dynamic genome evolution in host specialist ectomycorrhizal fungi.</title>
        <authorList>
            <person name="Lofgren L.A."/>
            <person name="Nguyen N.H."/>
            <person name="Vilgalys R."/>
            <person name="Ruytinx J."/>
            <person name="Liao H.L."/>
            <person name="Branco S."/>
            <person name="Kuo A."/>
            <person name="LaButti K."/>
            <person name="Lipzen A."/>
            <person name="Andreopoulos W."/>
            <person name="Pangilinan J."/>
            <person name="Riley R."/>
            <person name="Hundley H."/>
            <person name="Na H."/>
            <person name="Barry K."/>
            <person name="Grigoriev I.V."/>
            <person name="Stajich J.E."/>
            <person name="Kennedy P.G."/>
        </authorList>
    </citation>
    <scope>NUCLEOTIDE SEQUENCE</scope>
    <source>
        <strain evidence="2">S12</strain>
    </source>
</reference>
<dbReference type="GeneID" id="64592707"/>
<feature type="non-terminal residue" evidence="2">
    <location>
        <position position="1"/>
    </location>
</feature>
<organism evidence="2 3">
    <name type="scientific">Suillus plorans</name>
    <dbReference type="NCBI Taxonomy" id="116603"/>
    <lineage>
        <taxon>Eukaryota</taxon>
        <taxon>Fungi</taxon>
        <taxon>Dikarya</taxon>
        <taxon>Basidiomycota</taxon>
        <taxon>Agaricomycotina</taxon>
        <taxon>Agaricomycetes</taxon>
        <taxon>Agaricomycetidae</taxon>
        <taxon>Boletales</taxon>
        <taxon>Suillineae</taxon>
        <taxon>Suillaceae</taxon>
        <taxon>Suillus</taxon>
    </lineage>
</organism>
<dbReference type="Pfam" id="PF20149">
    <property type="entry name" value="DUF6532"/>
    <property type="match status" value="1"/>
</dbReference>
<dbReference type="EMBL" id="JABBWE010000123">
    <property type="protein sequence ID" value="KAG1784954.1"/>
    <property type="molecule type" value="Genomic_DNA"/>
</dbReference>
<dbReference type="InterPro" id="IPR045341">
    <property type="entry name" value="DUF6532"/>
</dbReference>